<keyword evidence="1" id="KW-0472">Membrane</keyword>
<organism evidence="2">
    <name type="scientific">freshwater metagenome</name>
    <dbReference type="NCBI Taxonomy" id="449393"/>
    <lineage>
        <taxon>unclassified sequences</taxon>
        <taxon>metagenomes</taxon>
        <taxon>ecological metagenomes</taxon>
    </lineage>
</organism>
<feature type="transmembrane region" description="Helical" evidence="1">
    <location>
        <begin position="12"/>
        <end position="32"/>
    </location>
</feature>
<gene>
    <name evidence="2" type="ORF">UFOPK2032_00546</name>
</gene>
<keyword evidence="1" id="KW-1133">Transmembrane helix</keyword>
<protein>
    <submittedName>
        <fullName evidence="2">Unannotated protein</fullName>
    </submittedName>
</protein>
<name>A0A6J6J0Q9_9ZZZZ</name>
<feature type="transmembrane region" description="Helical" evidence="1">
    <location>
        <begin position="74"/>
        <end position="95"/>
    </location>
</feature>
<accession>A0A6J6J0Q9</accession>
<evidence type="ECO:0000313" key="2">
    <source>
        <dbReference type="EMBL" id="CAB4630318.1"/>
    </source>
</evidence>
<feature type="transmembrane region" description="Helical" evidence="1">
    <location>
        <begin position="44"/>
        <end position="62"/>
    </location>
</feature>
<reference evidence="2" key="1">
    <citation type="submission" date="2020-05" db="EMBL/GenBank/DDBJ databases">
        <authorList>
            <person name="Chiriac C."/>
            <person name="Salcher M."/>
            <person name="Ghai R."/>
            <person name="Kavagutti S V."/>
        </authorList>
    </citation>
    <scope>NUCLEOTIDE SEQUENCE</scope>
</reference>
<evidence type="ECO:0000256" key="1">
    <source>
        <dbReference type="SAM" id="Phobius"/>
    </source>
</evidence>
<keyword evidence="1" id="KW-0812">Transmembrane</keyword>
<dbReference type="EMBL" id="CAEZVM010000014">
    <property type="protein sequence ID" value="CAB4630318.1"/>
    <property type="molecule type" value="Genomic_DNA"/>
</dbReference>
<feature type="transmembrane region" description="Helical" evidence="1">
    <location>
        <begin position="101"/>
        <end position="119"/>
    </location>
</feature>
<dbReference type="AlphaFoldDB" id="A0A6J6J0Q9"/>
<proteinExistence type="predicted"/>
<sequence length="135" mass="14664">MKAFSQASSLVKLVVFLLLMEALLISLAFFALLLELLSGNVVNVYAEIFLIVLALSSLAWVLHFTRGILRGKRWARSAAFFWQLLQGVVGAGALAESGNNQAIGILLAGLSALVVVLLFNKDFVKETNQENDEAI</sequence>